<sequence length="205" mass="22160">MADRKDLITHWLIPLLGAIAVGGYFLYWQWPSQSNVFDPGASDSVPASADALSSTEIADLYSQESTTTDAVVGDQLPSRSKRLSSASFVQLHASREAGHVRVELIIDDQWHINANPASYDFLIPTEVHITADGTQLPITMDYPVGDQISVGLDEPIHVYSGRTDLVASLPERSSDGPLEIKAQVQACNDSGLCLPPSMLSTEVLP</sequence>
<accession>A0ABV7EWV3</accession>
<keyword evidence="4" id="KW-1185">Reference proteome</keyword>
<gene>
    <name evidence="3" type="ORF">ACFOSU_20940</name>
</gene>
<dbReference type="InterPro" id="IPR036929">
    <property type="entry name" value="DsbDN_sf"/>
</dbReference>
<dbReference type="Pfam" id="PF11412">
    <property type="entry name" value="DsbD_N"/>
    <property type="match status" value="1"/>
</dbReference>
<reference evidence="4" key="1">
    <citation type="journal article" date="2019" name="Int. J. Syst. Evol. Microbiol.">
        <title>The Global Catalogue of Microorganisms (GCM) 10K type strain sequencing project: providing services to taxonomists for standard genome sequencing and annotation.</title>
        <authorList>
            <consortium name="The Broad Institute Genomics Platform"/>
            <consortium name="The Broad Institute Genome Sequencing Center for Infectious Disease"/>
            <person name="Wu L."/>
            <person name="Ma J."/>
        </authorList>
    </citation>
    <scope>NUCLEOTIDE SEQUENCE [LARGE SCALE GENOMIC DNA]</scope>
    <source>
        <strain evidence="4">KCTC 52640</strain>
    </source>
</reference>
<dbReference type="RefSeq" id="WP_380692008.1">
    <property type="nucleotide sequence ID" value="NZ_JBHRSS010000015.1"/>
</dbReference>
<feature type="transmembrane region" description="Helical" evidence="1">
    <location>
        <begin position="12"/>
        <end position="30"/>
    </location>
</feature>
<evidence type="ECO:0000259" key="2">
    <source>
        <dbReference type="Pfam" id="PF11412"/>
    </source>
</evidence>
<dbReference type="EMBL" id="JBHRSS010000015">
    <property type="protein sequence ID" value="MFC3106348.1"/>
    <property type="molecule type" value="Genomic_DNA"/>
</dbReference>
<proteinExistence type="predicted"/>
<protein>
    <submittedName>
        <fullName evidence="3">Protein-disulfide reductase DsbD domain-containing protein</fullName>
    </submittedName>
</protein>
<evidence type="ECO:0000256" key="1">
    <source>
        <dbReference type="SAM" id="Phobius"/>
    </source>
</evidence>
<keyword evidence="1" id="KW-1133">Transmembrane helix</keyword>
<organism evidence="3 4">
    <name type="scientific">Salinisphaera aquimarina</name>
    <dbReference type="NCBI Taxonomy" id="2094031"/>
    <lineage>
        <taxon>Bacteria</taxon>
        <taxon>Pseudomonadati</taxon>
        <taxon>Pseudomonadota</taxon>
        <taxon>Gammaproteobacteria</taxon>
        <taxon>Salinisphaerales</taxon>
        <taxon>Salinisphaeraceae</taxon>
        <taxon>Salinisphaera</taxon>
    </lineage>
</organism>
<evidence type="ECO:0000313" key="4">
    <source>
        <dbReference type="Proteomes" id="UP001595462"/>
    </source>
</evidence>
<name>A0ABV7EWV3_9GAMM</name>
<dbReference type="InterPro" id="IPR028250">
    <property type="entry name" value="DsbDN"/>
</dbReference>
<dbReference type="Proteomes" id="UP001595462">
    <property type="component" value="Unassembled WGS sequence"/>
</dbReference>
<keyword evidence="1" id="KW-0812">Transmembrane</keyword>
<keyword evidence="1" id="KW-0472">Membrane</keyword>
<dbReference type="Gene3D" id="2.60.40.1250">
    <property type="entry name" value="Thiol:disulfide interchange protein DsbD, N-terminal domain"/>
    <property type="match status" value="1"/>
</dbReference>
<evidence type="ECO:0000313" key="3">
    <source>
        <dbReference type="EMBL" id="MFC3106348.1"/>
    </source>
</evidence>
<comment type="caution">
    <text evidence="3">The sequence shown here is derived from an EMBL/GenBank/DDBJ whole genome shotgun (WGS) entry which is preliminary data.</text>
</comment>
<feature type="domain" description="Thiol:disulfide interchange protein DsbD N-terminal" evidence="2">
    <location>
        <begin position="89"/>
        <end position="199"/>
    </location>
</feature>